<keyword evidence="5" id="KW-0418">Kinase</keyword>
<dbReference type="InterPro" id="IPR000014">
    <property type="entry name" value="PAS"/>
</dbReference>
<evidence type="ECO:0000256" key="4">
    <source>
        <dbReference type="ARBA" id="ARBA00022679"/>
    </source>
</evidence>
<dbReference type="PROSITE" id="PS50112">
    <property type="entry name" value="PAS"/>
    <property type="match status" value="2"/>
</dbReference>
<dbReference type="Proteomes" id="UP001056708">
    <property type="component" value="Chromosome"/>
</dbReference>
<dbReference type="Gene3D" id="3.10.580.10">
    <property type="entry name" value="CBS-domain"/>
    <property type="match status" value="1"/>
</dbReference>
<dbReference type="SUPFAM" id="SSF54631">
    <property type="entry name" value="CBS-domain pair"/>
    <property type="match status" value="1"/>
</dbReference>
<evidence type="ECO:0000256" key="5">
    <source>
        <dbReference type="ARBA" id="ARBA00022777"/>
    </source>
</evidence>
<feature type="domain" description="PAS" evidence="10">
    <location>
        <begin position="449"/>
        <end position="526"/>
    </location>
</feature>
<dbReference type="InterPro" id="IPR036890">
    <property type="entry name" value="HATPase_C_sf"/>
</dbReference>
<dbReference type="InterPro" id="IPR000644">
    <property type="entry name" value="CBS_dom"/>
</dbReference>
<evidence type="ECO:0000259" key="9">
    <source>
        <dbReference type="PROSITE" id="PS50109"/>
    </source>
</evidence>
<dbReference type="PANTHER" id="PTHR43304">
    <property type="entry name" value="PHYTOCHROME-LIKE PROTEIN CPH1"/>
    <property type="match status" value="1"/>
</dbReference>
<evidence type="ECO:0000313" key="14">
    <source>
        <dbReference type="Proteomes" id="UP001056708"/>
    </source>
</evidence>
<dbReference type="SMART" id="SM00086">
    <property type="entry name" value="PAC"/>
    <property type="match status" value="2"/>
</dbReference>
<dbReference type="SUPFAM" id="SSF55785">
    <property type="entry name" value="PYP-like sensor domain (PAS domain)"/>
    <property type="match status" value="4"/>
</dbReference>
<dbReference type="Pfam" id="PF00512">
    <property type="entry name" value="HisKA"/>
    <property type="match status" value="1"/>
</dbReference>
<dbReference type="Pfam" id="PF00571">
    <property type="entry name" value="CBS"/>
    <property type="match status" value="1"/>
</dbReference>
<dbReference type="InterPro" id="IPR004358">
    <property type="entry name" value="Sig_transdc_His_kin-like_C"/>
</dbReference>
<dbReference type="InterPro" id="IPR005467">
    <property type="entry name" value="His_kinase_dom"/>
</dbReference>
<keyword evidence="6" id="KW-0902">Two-component regulatory system</keyword>
<keyword evidence="7" id="KW-0129">CBS domain</keyword>
<feature type="domain" description="PAS" evidence="10">
    <location>
        <begin position="600"/>
        <end position="670"/>
    </location>
</feature>
<evidence type="ECO:0000256" key="2">
    <source>
        <dbReference type="ARBA" id="ARBA00012438"/>
    </source>
</evidence>
<dbReference type="InterPro" id="IPR000700">
    <property type="entry name" value="PAS-assoc_C"/>
</dbReference>
<dbReference type="SMART" id="SM00388">
    <property type="entry name" value="HisKA"/>
    <property type="match status" value="1"/>
</dbReference>
<dbReference type="SMART" id="SM00387">
    <property type="entry name" value="HATPase_c"/>
    <property type="match status" value="1"/>
</dbReference>
<keyword evidence="14" id="KW-1185">Reference proteome</keyword>
<feature type="domain" description="PAC" evidence="11">
    <location>
        <begin position="528"/>
        <end position="581"/>
    </location>
</feature>
<dbReference type="CDD" id="cd00082">
    <property type="entry name" value="HisKA"/>
    <property type="match status" value="1"/>
</dbReference>
<dbReference type="InterPro" id="IPR035965">
    <property type="entry name" value="PAS-like_dom_sf"/>
</dbReference>
<dbReference type="CDD" id="cd00075">
    <property type="entry name" value="HATPase"/>
    <property type="match status" value="1"/>
</dbReference>
<dbReference type="CDD" id="cd02205">
    <property type="entry name" value="CBS_pair_SF"/>
    <property type="match status" value="1"/>
</dbReference>
<dbReference type="InterPro" id="IPR003594">
    <property type="entry name" value="HATPase_dom"/>
</dbReference>
<dbReference type="EMBL" id="CP098611">
    <property type="protein sequence ID" value="USR91981.1"/>
    <property type="molecule type" value="Genomic_DNA"/>
</dbReference>
<comment type="catalytic activity">
    <reaction evidence="1">
        <text>ATP + protein L-histidine = ADP + protein N-phospho-L-histidine.</text>
        <dbReference type="EC" id="2.7.13.3"/>
    </reaction>
</comment>
<keyword evidence="4" id="KW-0808">Transferase</keyword>
<evidence type="ECO:0000256" key="7">
    <source>
        <dbReference type="PROSITE-ProRule" id="PRU00703"/>
    </source>
</evidence>
<accession>A0ABY5ASU1</accession>
<dbReference type="PRINTS" id="PR00344">
    <property type="entry name" value="BCTRLSENSOR"/>
</dbReference>
<dbReference type="InterPro" id="IPR001610">
    <property type="entry name" value="PAC"/>
</dbReference>
<feature type="coiled-coil region" evidence="8">
    <location>
        <begin position="565"/>
        <end position="592"/>
    </location>
</feature>
<dbReference type="InterPro" id="IPR052162">
    <property type="entry name" value="Sensor_kinase/Photoreceptor"/>
</dbReference>
<feature type="domain" description="Histidine kinase" evidence="9">
    <location>
        <begin position="751"/>
        <end position="963"/>
    </location>
</feature>
<dbReference type="SUPFAM" id="SSF47384">
    <property type="entry name" value="Homodimeric domain of signal transducing histidine kinase"/>
    <property type="match status" value="1"/>
</dbReference>
<dbReference type="PROSITE" id="PS50113">
    <property type="entry name" value="PAC"/>
    <property type="match status" value="2"/>
</dbReference>
<sequence>MAIFDGQFQDIGNPQPLTLRAQMSLAEAIALLVDENLANIFVVEGDRFLGRFSQRDALRLLRDPQCDRSQTLGSLMAQAPDQLSLQQNHPPDWPDLLQRLQQSPPETVPILDPQGHIVGSLPASDILRQGYRAKIEHQVPLSLEEQQLLQEKLISSYTKLQMLLSTMPDIVLEISIHDDNTLHVGLPSHNYSYLNLDINETINAFFDPCYERQFFEQIQRAWEQGRTIRHEYQLPAQDSSQDSTAQTQWFEARISPLPLPLLTQETIMSALWVARDITARKRAEAVLQNNTRELEERVQARTNQLRSINEMLRASIRTRQEAQEGLQQTSDRLRAILDAIPGIVCWVGDHQRYQGVNSNFANLYGLAPEDFLDQDLAFPSQDSHQFADFMRTFMMEAPMSAGQIITLDIEESKLQYLVVAQKYDRGRAAIGVGIDITQRQQFEVALIEQQRLFQQIADTSPDILYVYQAATGKIVYINRQVEALIGHTPKRISELSHAHCCEQSHPQDISDIDELGDRLEQLHGGRLLEQEYRLRGVDGQWHWIHSREIVLSRDAEGRPEQIVGIVQDVSDRKEAELALRQLNQELETKVAQRTLDLQRSELRFRSLFEQMAVGVAQINLEGYWEFVNQKLCDILGYTPQQLAQRTCLQMTYDEDLPLSEQVRQDLLNGAGTITLEKRFLHANGSPIWVHVTTSIVFEPSSSEAQESPAVAPYFVVVIQDITERKRAEAEVIKALQKERELIDLKSRFISMTSHEFRTPLAVIKSCGQLLQRYDWSREEQLEQLNDIQSAVSHMTELLDDVLTLAKSDSGTLKFTPQSLDICEFCDKLLRQLQGSIARDRQLSWQVPQTPVMLNGDEKLLRQIFSNLVSNALKYSSIDKPVEIRLFQRGRELIYSVKDQGIGIPAGDLPRLFESFHRAKNVGTIPGTGLGLAIVQRCVDLHGGRVEVKSQVGVGTQIFVHFPL</sequence>
<dbReference type="NCBIfam" id="TIGR00229">
    <property type="entry name" value="sensory_box"/>
    <property type="match status" value="2"/>
</dbReference>
<evidence type="ECO:0000313" key="13">
    <source>
        <dbReference type="EMBL" id="USR91981.1"/>
    </source>
</evidence>
<dbReference type="Gene3D" id="1.10.287.130">
    <property type="match status" value="1"/>
</dbReference>
<dbReference type="Gene3D" id="3.30.565.10">
    <property type="entry name" value="Histidine kinase-like ATPase, C-terminal domain"/>
    <property type="match status" value="1"/>
</dbReference>
<dbReference type="InterPro" id="IPR013656">
    <property type="entry name" value="PAS_4"/>
</dbReference>
<evidence type="ECO:0000256" key="1">
    <source>
        <dbReference type="ARBA" id="ARBA00000085"/>
    </source>
</evidence>
<dbReference type="RefSeq" id="WP_252664060.1">
    <property type="nucleotide sequence ID" value="NZ_CP098611.1"/>
</dbReference>
<evidence type="ECO:0000259" key="12">
    <source>
        <dbReference type="PROSITE" id="PS51371"/>
    </source>
</evidence>
<dbReference type="Pfam" id="PF02518">
    <property type="entry name" value="HATPase_c"/>
    <property type="match status" value="1"/>
</dbReference>
<dbReference type="PROSITE" id="PS50109">
    <property type="entry name" value="HIS_KIN"/>
    <property type="match status" value="1"/>
</dbReference>
<evidence type="ECO:0000256" key="8">
    <source>
        <dbReference type="SAM" id="Coils"/>
    </source>
</evidence>
<evidence type="ECO:0000259" key="11">
    <source>
        <dbReference type="PROSITE" id="PS50113"/>
    </source>
</evidence>
<name>A0ABY5ASU1_9CYAN</name>
<dbReference type="SUPFAM" id="SSF55874">
    <property type="entry name" value="ATPase domain of HSP90 chaperone/DNA topoisomerase II/histidine kinase"/>
    <property type="match status" value="1"/>
</dbReference>
<proteinExistence type="predicted"/>
<dbReference type="InterPro" id="IPR013655">
    <property type="entry name" value="PAS_fold_3"/>
</dbReference>
<evidence type="ECO:0000256" key="3">
    <source>
        <dbReference type="ARBA" id="ARBA00022553"/>
    </source>
</evidence>
<dbReference type="Pfam" id="PF08448">
    <property type="entry name" value="PAS_4"/>
    <property type="match status" value="1"/>
</dbReference>
<keyword evidence="3" id="KW-0597">Phosphoprotein</keyword>
<dbReference type="EC" id="2.7.13.3" evidence="2"/>
<protein>
    <recommendedName>
        <fullName evidence="2">histidine kinase</fullName>
        <ecNumber evidence="2">2.7.13.3</ecNumber>
    </recommendedName>
</protein>
<dbReference type="InterPro" id="IPR046342">
    <property type="entry name" value="CBS_dom_sf"/>
</dbReference>
<dbReference type="PROSITE" id="PS51371">
    <property type="entry name" value="CBS"/>
    <property type="match status" value="1"/>
</dbReference>
<dbReference type="Gene3D" id="3.30.450.20">
    <property type="entry name" value="PAS domain"/>
    <property type="match status" value="4"/>
</dbReference>
<dbReference type="CDD" id="cd00130">
    <property type="entry name" value="PAS"/>
    <property type="match status" value="2"/>
</dbReference>
<keyword evidence="8" id="KW-0175">Coiled coil</keyword>
<reference evidence="13" key="1">
    <citation type="submission" date="2022-06" db="EMBL/GenBank/DDBJ databases">
        <title>Genome sequence of Phormidium yuhuli AB48 isolated from an industrial photobioreactor environment.</title>
        <authorList>
            <person name="Qiu Y."/>
            <person name="Noonan A.J.C."/>
            <person name="Dofher K."/>
            <person name="Koch M."/>
            <person name="Kieft B."/>
            <person name="Lin X."/>
            <person name="Ziels R.M."/>
            <person name="Hallam S.J."/>
        </authorList>
    </citation>
    <scope>NUCLEOTIDE SEQUENCE</scope>
    <source>
        <strain evidence="13">AB48</strain>
    </source>
</reference>
<dbReference type="PANTHER" id="PTHR43304:SF1">
    <property type="entry name" value="PAC DOMAIN-CONTAINING PROTEIN"/>
    <property type="match status" value="1"/>
</dbReference>
<evidence type="ECO:0000256" key="6">
    <source>
        <dbReference type="ARBA" id="ARBA00023012"/>
    </source>
</evidence>
<organism evidence="13 14">
    <name type="scientific">Phormidium yuhuli AB48</name>
    <dbReference type="NCBI Taxonomy" id="2940671"/>
    <lineage>
        <taxon>Bacteria</taxon>
        <taxon>Bacillati</taxon>
        <taxon>Cyanobacteriota</taxon>
        <taxon>Cyanophyceae</taxon>
        <taxon>Oscillatoriophycideae</taxon>
        <taxon>Oscillatoriales</taxon>
        <taxon>Oscillatoriaceae</taxon>
        <taxon>Phormidium</taxon>
        <taxon>Phormidium yuhuli</taxon>
    </lineage>
</organism>
<dbReference type="SMART" id="SM00091">
    <property type="entry name" value="PAS"/>
    <property type="match status" value="4"/>
</dbReference>
<evidence type="ECO:0000259" key="10">
    <source>
        <dbReference type="PROSITE" id="PS50112"/>
    </source>
</evidence>
<feature type="domain" description="CBS" evidence="12">
    <location>
        <begin position="12"/>
        <end position="68"/>
    </location>
</feature>
<dbReference type="InterPro" id="IPR003661">
    <property type="entry name" value="HisK_dim/P_dom"/>
</dbReference>
<feature type="domain" description="PAC" evidence="11">
    <location>
        <begin position="673"/>
        <end position="733"/>
    </location>
</feature>
<dbReference type="Pfam" id="PF08447">
    <property type="entry name" value="PAS_3"/>
    <property type="match status" value="2"/>
</dbReference>
<gene>
    <name evidence="13" type="ORF">NEA10_04450</name>
</gene>
<dbReference type="InterPro" id="IPR036097">
    <property type="entry name" value="HisK_dim/P_sf"/>
</dbReference>